<evidence type="ECO:0000256" key="5">
    <source>
        <dbReference type="PROSITE-ProRule" id="PRU00103"/>
    </source>
</evidence>
<dbReference type="SUPFAM" id="SSF56112">
    <property type="entry name" value="Protein kinase-like (PK-like)"/>
    <property type="match status" value="1"/>
</dbReference>
<dbReference type="GO" id="GO:0004672">
    <property type="term" value="F:protein kinase activity"/>
    <property type="evidence" value="ECO:0007669"/>
    <property type="project" value="InterPro"/>
</dbReference>
<protein>
    <recommendedName>
        <fullName evidence="2">N-terminal kinase-like protein</fullName>
    </recommendedName>
    <alternativeName>
        <fullName evidence="3">SCY1-like protein 1</fullName>
    </alternativeName>
</protein>
<dbReference type="InterPro" id="IPR021133">
    <property type="entry name" value="HEAT_type_2"/>
</dbReference>
<dbReference type="InterPro" id="IPR011009">
    <property type="entry name" value="Kinase-like_dom_sf"/>
</dbReference>
<evidence type="ECO:0000256" key="3">
    <source>
        <dbReference type="ARBA" id="ARBA00042347"/>
    </source>
</evidence>
<feature type="region of interest" description="Disordered" evidence="6">
    <location>
        <begin position="857"/>
        <end position="908"/>
    </location>
</feature>
<dbReference type="Gene3D" id="3.30.200.20">
    <property type="entry name" value="Phosphorylase Kinase, domain 1"/>
    <property type="match status" value="1"/>
</dbReference>
<organism evidence="8">
    <name type="scientific">Schistocephalus solidus</name>
    <name type="common">Tapeworm</name>
    <dbReference type="NCBI Taxonomy" id="70667"/>
    <lineage>
        <taxon>Eukaryota</taxon>
        <taxon>Metazoa</taxon>
        <taxon>Spiralia</taxon>
        <taxon>Lophotrochozoa</taxon>
        <taxon>Platyhelminthes</taxon>
        <taxon>Cestoda</taxon>
        <taxon>Eucestoda</taxon>
        <taxon>Diphyllobothriidea</taxon>
        <taxon>Diphyllobothriidae</taxon>
        <taxon>Schistocephalus</taxon>
    </lineage>
</organism>
<comment type="function">
    <text evidence="4">Regulates COPI-mediated retrograde protein traffic at the interface between the Golgi apparatus and the endoplasmic reticulum. Involved in the maintenance of the Golgi apparatus morphology.</text>
</comment>
<dbReference type="InterPro" id="IPR016024">
    <property type="entry name" value="ARM-type_fold"/>
</dbReference>
<dbReference type="PROSITE" id="PS50011">
    <property type="entry name" value="PROTEIN_KINASE_DOM"/>
    <property type="match status" value="1"/>
</dbReference>
<dbReference type="GO" id="GO:0005524">
    <property type="term" value="F:ATP binding"/>
    <property type="evidence" value="ECO:0007669"/>
    <property type="project" value="InterPro"/>
</dbReference>
<name>A0A0X3P5W8_SCHSO</name>
<dbReference type="InterPro" id="IPR051177">
    <property type="entry name" value="CIK-Related_Protein"/>
</dbReference>
<dbReference type="PROSITE" id="PS50077">
    <property type="entry name" value="HEAT_REPEAT"/>
    <property type="match status" value="1"/>
</dbReference>
<reference evidence="8" key="1">
    <citation type="submission" date="2016-01" db="EMBL/GenBank/DDBJ databases">
        <title>Reference transcriptome for the parasite Schistocephalus solidus: insights into the molecular evolution of parasitism.</title>
        <authorList>
            <person name="Hebert F.O."/>
            <person name="Grambauer S."/>
            <person name="Barber I."/>
            <person name="Landry C.R."/>
            <person name="Aubin-Horth N."/>
        </authorList>
    </citation>
    <scope>NUCLEOTIDE SEQUENCE</scope>
</reference>
<dbReference type="Gene3D" id="1.10.510.10">
    <property type="entry name" value="Transferase(Phosphotransferase) domain 1"/>
    <property type="match status" value="1"/>
</dbReference>
<proteinExistence type="inferred from homology"/>
<evidence type="ECO:0000313" key="8">
    <source>
        <dbReference type="EMBL" id="JAP47325.1"/>
    </source>
</evidence>
<feature type="region of interest" description="Disordered" evidence="6">
    <location>
        <begin position="653"/>
        <end position="775"/>
    </location>
</feature>
<dbReference type="EMBL" id="GEEE01015900">
    <property type="protein sequence ID" value="JAP47325.1"/>
    <property type="molecule type" value="Transcribed_RNA"/>
</dbReference>
<evidence type="ECO:0000256" key="6">
    <source>
        <dbReference type="SAM" id="MobiDB-lite"/>
    </source>
</evidence>
<dbReference type="InterPro" id="IPR011989">
    <property type="entry name" value="ARM-like"/>
</dbReference>
<feature type="repeat" description="HEAT" evidence="5">
    <location>
        <begin position="431"/>
        <end position="468"/>
    </location>
</feature>
<feature type="compositionally biased region" description="Low complexity" evidence="6">
    <location>
        <begin position="762"/>
        <end position="775"/>
    </location>
</feature>
<accession>A0A0X3P5W8</accession>
<dbReference type="PANTHER" id="PTHR12984">
    <property type="entry name" value="SCY1-RELATED S/T PROTEIN KINASE-LIKE"/>
    <property type="match status" value="1"/>
</dbReference>
<keyword evidence="8" id="KW-0418">Kinase</keyword>
<comment type="similarity">
    <text evidence="1">Belongs to the protein kinase superfamily.</text>
</comment>
<evidence type="ECO:0000256" key="1">
    <source>
        <dbReference type="ARBA" id="ARBA00038349"/>
    </source>
</evidence>
<feature type="domain" description="Protein kinase" evidence="7">
    <location>
        <begin position="27"/>
        <end position="303"/>
    </location>
</feature>
<dbReference type="PANTHER" id="PTHR12984:SF3">
    <property type="entry name" value="N-TERMINAL KINASE-LIKE PROTEIN"/>
    <property type="match status" value="1"/>
</dbReference>
<feature type="compositionally biased region" description="Basic and acidic residues" evidence="6">
    <location>
        <begin position="680"/>
        <end position="705"/>
    </location>
</feature>
<keyword evidence="8" id="KW-0808">Transferase</keyword>
<dbReference type="AlphaFoldDB" id="A0A0X3P5W8"/>
<dbReference type="SUPFAM" id="SSF48371">
    <property type="entry name" value="ARM repeat"/>
    <property type="match status" value="1"/>
</dbReference>
<dbReference type="InterPro" id="IPR000719">
    <property type="entry name" value="Prot_kinase_dom"/>
</dbReference>
<feature type="compositionally biased region" description="Basic and acidic residues" evidence="6">
    <location>
        <begin position="739"/>
        <end position="759"/>
    </location>
</feature>
<evidence type="ECO:0000259" key="7">
    <source>
        <dbReference type="PROSITE" id="PS50011"/>
    </source>
</evidence>
<feature type="compositionally biased region" description="Low complexity" evidence="6">
    <location>
        <begin position="863"/>
        <end position="877"/>
    </location>
</feature>
<feature type="compositionally biased region" description="Polar residues" evidence="6">
    <location>
        <begin position="653"/>
        <end position="663"/>
    </location>
</feature>
<dbReference type="Gene3D" id="1.25.10.10">
    <property type="entry name" value="Leucine-rich Repeat Variant"/>
    <property type="match status" value="1"/>
</dbReference>
<evidence type="ECO:0000256" key="2">
    <source>
        <dbReference type="ARBA" id="ARBA00040972"/>
    </source>
</evidence>
<sequence>MWLFTSKPTASSISAGISSALGTGDDVLTNYSIGSDAADASMLAEFSGPLGVRWSLQNGVSRKTNDPISVFTCTNFASLPMDVKGTLAQTVKRMKTLRHPNFLAWQDGTSLTLPLDAAQKLPPSFRIITERVLPLEEYLRTQADGANFNFFASWGIYQVARALAFLNDDCKLSHNAVGPGAVFVNRSGEWKLARLDYVTSLADSVHQGGGSSYEAPSTPLKCPNGHCVDAWGLGCLIWIIFNPPSSGRLTDPAQLTSQASLQRLPKSLHRDYRRLLSAKVPLSAASKKSPVAEFLKAGRTATLTASGGFLANDYIDTLLFLEEIQIKEKQERHDFLVGLGARVNMFPDDICRYKILPHLVNSLQFGAGGVDALVPVLGLTHLLSQADFDSVVLPGLVKLFASPDRATRVRLLDQLPRFVGNLPMKTVESQIFPSVATGFSDANPLVREATIRAMVHLAPSLPSKLLNDAVLRYLTHLQFKDEQGGIRANATVCLAKLACRMEPSVRRGPLLNAFLRATRDPFHPSRQAAVTSLAASQSFFSAQELAGKVLPCLSFLTVDAEKEIRDIALRALRGMLERLEKASEDPAFGEPDLAVEGNEEAASSPRRAVGILKSGTSAAGGLLGNWALSALTSFSNRLMTQSAALQKSTAVLSTAAGDSSVPSDQRRASGASERLSPSRNELKTEYESKDLIKDSTEDENDKWGSLEDLDFSESPGTAKKTLPKARTPAISDWDTSDWIDEKPKGSPKREDWGNKREEQMDSPSVPSSNKVSPKVPMATTLDWNLVNSSRTETEDTDGWDVDEENDFFGKASSSKAALKLSAKVATPIAATNWTTAQALPGKNISCTDTSDSFFDEFLPKTQKPTSKPSLLSPSSKKAVPRAVSKAATPKLQPSTKSKNPSDDDWGAW</sequence>
<evidence type="ECO:0000256" key="4">
    <source>
        <dbReference type="ARBA" id="ARBA00056114"/>
    </source>
</evidence>
<gene>
    <name evidence="8" type="primary">NTKL</name>
    <name evidence="8" type="ORF">TR158692</name>
</gene>